<dbReference type="InterPro" id="IPR013815">
    <property type="entry name" value="ATP_grasp_subdomain_1"/>
</dbReference>
<evidence type="ECO:0000256" key="4">
    <source>
        <dbReference type="PROSITE-ProRule" id="PRU00409"/>
    </source>
</evidence>
<feature type="domain" description="ATP-grasp" evidence="5">
    <location>
        <begin position="111"/>
        <end position="306"/>
    </location>
</feature>
<dbReference type="SUPFAM" id="SSF56059">
    <property type="entry name" value="Glutathione synthetase ATP-binding domain-like"/>
    <property type="match status" value="1"/>
</dbReference>
<comment type="caution">
    <text evidence="6">The sequence shown here is derived from an EMBL/GenBank/DDBJ whole genome shotgun (WGS) entry which is preliminary data.</text>
</comment>
<dbReference type="Gene3D" id="3.30.1490.20">
    <property type="entry name" value="ATP-grasp fold, A domain"/>
    <property type="match status" value="1"/>
</dbReference>
<dbReference type="GO" id="GO:0016874">
    <property type="term" value="F:ligase activity"/>
    <property type="evidence" value="ECO:0007669"/>
    <property type="project" value="UniProtKB-KW"/>
</dbReference>
<dbReference type="GO" id="GO:0005524">
    <property type="term" value="F:ATP binding"/>
    <property type="evidence" value="ECO:0007669"/>
    <property type="project" value="UniProtKB-UniRule"/>
</dbReference>
<dbReference type="Pfam" id="PF18130">
    <property type="entry name" value="ATPgrasp_N"/>
    <property type="match status" value="1"/>
</dbReference>
<dbReference type="PANTHER" id="PTHR43585">
    <property type="entry name" value="FUMIPYRROLE BIOSYNTHESIS PROTEIN C"/>
    <property type="match status" value="1"/>
</dbReference>
<evidence type="ECO:0000256" key="2">
    <source>
        <dbReference type="ARBA" id="ARBA00022741"/>
    </source>
</evidence>
<dbReference type="InterPro" id="IPR016185">
    <property type="entry name" value="PreATP-grasp_dom_sf"/>
</dbReference>
<dbReference type="Pfam" id="PF13535">
    <property type="entry name" value="ATP-grasp_4"/>
    <property type="match status" value="1"/>
</dbReference>
<dbReference type="PROSITE" id="PS50975">
    <property type="entry name" value="ATP_GRASP"/>
    <property type="match status" value="1"/>
</dbReference>
<sequence>MKGRILILGAGLMQRPAISIAKEMGLEAVVVDGDPQAVCVPLADRFEKIDLKDKDALEAFARSLQNDGGLSAVMTAGTDFSASVAWVAERLGLPGIPYETALNASDKERMRRRFKEAGVPSPEFYIVHRSDVVKDALPKLPFSFPVVVKPVDNMGARGCRRVDSEAELRTALTDALAFSRSGRAIVEEFMDGPEFSVDAIVYQGEIIICGLADRHIYFPPYFIEMGHTMPTNLPKKQAEWLLSVFKDGVRALGITNGAAKGDVKLTPQGPMIGEIAARLSGGYMSGWTYPYASGVEPTRAAISVALGEEPKNLEPLRNWTSAERAFISIPGQVAEIYGLEEAGQIPGVKDIFPRIGKGSRVQFPENNVTKCGNVISLLPDREEAIHAAEEAARSIWIRLAAPNPETAAFLYPDLYGEESIFPPSAFVLSPELKQGLLRKPEMAPRYEQVLSGHIGLLPFPEFLEAPLRDYHGRRPKDSLSILRTITGLELPILNTPSLDWAILDRRFWQAFVRGSYQGALYHIDELMSQAVERNR</sequence>
<keyword evidence="2 4" id="KW-0547">Nucleotide-binding</keyword>
<name>A0A7C3E2U0_9SPIR</name>
<keyword evidence="1" id="KW-0436">Ligase</keyword>
<keyword evidence="3 4" id="KW-0067">ATP-binding</keyword>
<evidence type="ECO:0000256" key="3">
    <source>
        <dbReference type="ARBA" id="ARBA00022840"/>
    </source>
</evidence>
<dbReference type="InterPro" id="IPR052032">
    <property type="entry name" value="ATP-dep_AA_Ligase"/>
</dbReference>
<dbReference type="Gene3D" id="3.30.470.20">
    <property type="entry name" value="ATP-grasp fold, B domain"/>
    <property type="match status" value="1"/>
</dbReference>
<proteinExistence type="predicted"/>
<dbReference type="GO" id="GO:0046872">
    <property type="term" value="F:metal ion binding"/>
    <property type="evidence" value="ECO:0007669"/>
    <property type="project" value="InterPro"/>
</dbReference>
<protein>
    <submittedName>
        <fullName evidence="6">ATP-grasp domain-containing protein</fullName>
    </submittedName>
</protein>
<dbReference type="EMBL" id="DSVL01000432">
    <property type="protein sequence ID" value="HFH30628.1"/>
    <property type="molecule type" value="Genomic_DNA"/>
</dbReference>
<accession>A0A7C3E2U0</accession>
<evidence type="ECO:0000256" key="1">
    <source>
        <dbReference type="ARBA" id="ARBA00022598"/>
    </source>
</evidence>
<dbReference type="InterPro" id="IPR041472">
    <property type="entry name" value="BL00235/CARNS1_N"/>
</dbReference>
<organism evidence="6">
    <name type="scientific">Gracilinema caldarium</name>
    <dbReference type="NCBI Taxonomy" id="215591"/>
    <lineage>
        <taxon>Bacteria</taxon>
        <taxon>Pseudomonadati</taxon>
        <taxon>Spirochaetota</taxon>
        <taxon>Spirochaetia</taxon>
        <taxon>Spirochaetales</taxon>
        <taxon>Breznakiellaceae</taxon>
        <taxon>Gracilinema</taxon>
    </lineage>
</organism>
<dbReference type="InterPro" id="IPR011761">
    <property type="entry name" value="ATP-grasp"/>
</dbReference>
<dbReference type="AlphaFoldDB" id="A0A7C3E2U0"/>
<evidence type="ECO:0000259" key="5">
    <source>
        <dbReference type="PROSITE" id="PS50975"/>
    </source>
</evidence>
<dbReference type="Pfam" id="PF18603">
    <property type="entry name" value="LAL_C2"/>
    <property type="match status" value="1"/>
</dbReference>
<dbReference type="Gene3D" id="3.40.50.20">
    <property type="match status" value="1"/>
</dbReference>
<gene>
    <name evidence="6" type="ORF">ENS59_14150</name>
</gene>
<dbReference type="SUPFAM" id="SSF52440">
    <property type="entry name" value="PreATP-grasp domain"/>
    <property type="match status" value="1"/>
</dbReference>
<evidence type="ECO:0000313" key="6">
    <source>
        <dbReference type="EMBL" id="HFH30628.1"/>
    </source>
</evidence>
<reference evidence="6" key="1">
    <citation type="journal article" date="2020" name="mSystems">
        <title>Genome- and Community-Level Interaction Insights into Carbon Utilization and Element Cycling Functions of Hydrothermarchaeota in Hydrothermal Sediment.</title>
        <authorList>
            <person name="Zhou Z."/>
            <person name="Liu Y."/>
            <person name="Xu W."/>
            <person name="Pan J."/>
            <person name="Luo Z.H."/>
            <person name="Li M."/>
        </authorList>
    </citation>
    <scope>NUCLEOTIDE SEQUENCE [LARGE SCALE GENOMIC DNA]</scope>
    <source>
        <strain evidence="6">SpSt-503</strain>
    </source>
</reference>
<dbReference type="InterPro" id="IPR040570">
    <property type="entry name" value="LAL_C2"/>
</dbReference>
<dbReference type="PANTHER" id="PTHR43585:SF2">
    <property type="entry name" value="ATP-GRASP ENZYME FSQD"/>
    <property type="match status" value="1"/>
</dbReference>